<gene>
    <name evidence="14" type="primary">rnhB</name>
    <name evidence="18" type="ORF">HMPREF9440_02271</name>
</gene>
<feature type="domain" description="RNase H type-2" evidence="17">
    <location>
        <begin position="29"/>
        <end position="218"/>
    </location>
</feature>
<dbReference type="Proteomes" id="UP000004956">
    <property type="component" value="Unassembled WGS sequence"/>
</dbReference>
<dbReference type="PATRIC" id="fig|762967.3.peg.1788"/>
<dbReference type="InterPro" id="IPR001352">
    <property type="entry name" value="RNase_HII/HIII"/>
</dbReference>
<dbReference type="AlphaFoldDB" id="H3KHM5"/>
<dbReference type="InterPro" id="IPR022898">
    <property type="entry name" value="RNase_HII"/>
</dbReference>
<evidence type="ECO:0000256" key="2">
    <source>
        <dbReference type="ARBA" id="ARBA00001946"/>
    </source>
</evidence>
<name>H3KHM5_9BURK</name>
<feature type="binding site" evidence="14 15">
    <location>
        <position position="127"/>
    </location>
    <ligand>
        <name>a divalent metal cation</name>
        <dbReference type="ChEBI" id="CHEBI:60240"/>
    </ligand>
</feature>
<dbReference type="Gene3D" id="3.30.420.10">
    <property type="entry name" value="Ribonuclease H-like superfamily/Ribonuclease H"/>
    <property type="match status" value="1"/>
</dbReference>
<dbReference type="InterPro" id="IPR012337">
    <property type="entry name" value="RNaseH-like_sf"/>
</dbReference>
<dbReference type="HAMAP" id="MF_00052_B">
    <property type="entry name" value="RNase_HII_B"/>
    <property type="match status" value="1"/>
</dbReference>
<dbReference type="OrthoDB" id="9803420at2"/>
<dbReference type="InterPro" id="IPR024567">
    <property type="entry name" value="RNase_HII/HIII_dom"/>
</dbReference>
<dbReference type="Pfam" id="PF01351">
    <property type="entry name" value="RNase_HII"/>
    <property type="match status" value="1"/>
</dbReference>
<organism evidence="18 19">
    <name type="scientific">Sutterella parvirubra YIT 11816</name>
    <dbReference type="NCBI Taxonomy" id="762967"/>
    <lineage>
        <taxon>Bacteria</taxon>
        <taxon>Pseudomonadati</taxon>
        <taxon>Pseudomonadota</taxon>
        <taxon>Betaproteobacteria</taxon>
        <taxon>Burkholderiales</taxon>
        <taxon>Sutterellaceae</taxon>
        <taxon>Sutterella</taxon>
    </lineage>
</organism>
<keyword evidence="10 14" id="KW-0479">Metal-binding</keyword>
<keyword evidence="9 14" id="KW-0540">Nuclease</keyword>
<sequence>MPKKNSTAQPLPAEDDLFGGSLWGEDADRYVAGVDEAGRGPLAGPVCAAAVILDPARPIEGLADSKKLTAKKREALAREIREKALAWCVAWGEVEEIDRINILQSTMATMTRAVEGLKVAPTRVVVDGNRTPRLNVPVEAIVKGDAKVPAISAASILAKTARDELVAHYDERWPGYGFAKHAGYGTAAHIEAIRTLGVLPVHRRSFEPVKSMLASGEAREVEE</sequence>
<dbReference type="EC" id="3.1.26.4" evidence="6 14"/>
<dbReference type="FunFam" id="3.30.420.10:FF:000006">
    <property type="entry name" value="Ribonuclease HII"/>
    <property type="match status" value="1"/>
</dbReference>
<dbReference type="GO" id="GO:0004523">
    <property type="term" value="F:RNA-DNA hybrid ribonuclease activity"/>
    <property type="evidence" value="ECO:0007669"/>
    <property type="project" value="UniProtKB-UniRule"/>
</dbReference>
<keyword evidence="8 14" id="KW-0963">Cytoplasm</keyword>
<evidence type="ECO:0000256" key="3">
    <source>
        <dbReference type="ARBA" id="ARBA00004065"/>
    </source>
</evidence>
<evidence type="ECO:0000256" key="16">
    <source>
        <dbReference type="RuleBase" id="RU003515"/>
    </source>
</evidence>
<evidence type="ECO:0000256" key="1">
    <source>
        <dbReference type="ARBA" id="ARBA00000077"/>
    </source>
</evidence>
<keyword evidence="12 14" id="KW-0378">Hydrolase</keyword>
<feature type="binding site" evidence="14 15">
    <location>
        <position position="36"/>
    </location>
    <ligand>
        <name>a divalent metal cation</name>
        <dbReference type="ChEBI" id="CHEBI:60240"/>
    </ligand>
</feature>
<evidence type="ECO:0000313" key="18">
    <source>
        <dbReference type="EMBL" id="EHY30386.1"/>
    </source>
</evidence>
<evidence type="ECO:0000256" key="15">
    <source>
        <dbReference type="PROSITE-ProRule" id="PRU01319"/>
    </source>
</evidence>
<evidence type="ECO:0000256" key="10">
    <source>
        <dbReference type="ARBA" id="ARBA00022723"/>
    </source>
</evidence>
<evidence type="ECO:0000256" key="8">
    <source>
        <dbReference type="ARBA" id="ARBA00022490"/>
    </source>
</evidence>
<evidence type="ECO:0000256" key="14">
    <source>
        <dbReference type="HAMAP-Rule" id="MF_00052"/>
    </source>
</evidence>
<comment type="catalytic activity">
    <reaction evidence="1 14 15 16">
        <text>Endonucleolytic cleavage to 5'-phosphomonoester.</text>
        <dbReference type="EC" id="3.1.26.4"/>
    </reaction>
</comment>
<evidence type="ECO:0000256" key="6">
    <source>
        <dbReference type="ARBA" id="ARBA00012180"/>
    </source>
</evidence>
<evidence type="ECO:0000256" key="11">
    <source>
        <dbReference type="ARBA" id="ARBA00022759"/>
    </source>
</evidence>
<evidence type="ECO:0000256" key="9">
    <source>
        <dbReference type="ARBA" id="ARBA00022722"/>
    </source>
</evidence>
<comment type="function">
    <text evidence="3 14 16">Endonuclease that specifically degrades the RNA of RNA-DNA hybrids.</text>
</comment>
<evidence type="ECO:0000256" key="7">
    <source>
        <dbReference type="ARBA" id="ARBA00019179"/>
    </source>
</evidence>
<comment type="caution">
    <text evidence="18">The sequence shown here is derived from an EMBL/GenBank/DDBJ whole genome shotgun (WGS) entry which is preliminary data.</text>
</comment>
<dbReference type="NCBIfam" id="NF000595">
    <property type="entry name" value="PRK00015.1-3"/>
    <property type="match status" value="1"/>
</dbReference>
<comment type="cofactor">
    <cofactor evidence="14 15">
        <name>Mn(2+)</name>
        <dbReference type="ChEBI" id="CHEBI:29035"/>
    </cofactor>
    <cofactor evidence="14 15">
        <name>Mg(2+)</name>
        <dbReference type="ChEBI" id="CHEBI:18420"/>
    </cofactor>
    <text evidence="14 15">Manganese or magnesium. Binds 1 divalent metal ion per monomer in the absence of substrate. May bind a second metal ion after substrate binding.</text>
</comment>
<dbReference type="InterPro" id="IPR036397">
    <property type="entry name" value="RNaseH_sf"/>
</dbReference>
<dbReference type="NCBIfam" id="NF000596">
    <property type="entry name" value="PRK00015.1-4"/>
    <property type="match status" value="1"/>
</dbReference>
<evidence type="ECO:0000256" key="13">
    <source>
        <dbReference type="ARBA" id="ARBA00023211"/>
    </source>
</evidence>
<evidence type="ECO:0000313" key="19">
    <source>
        <dbReference type="Proteomes" id="UP000004956"/>
    </source>
</evidence>
<dbReference type="SUPFAM" id="SSF53098">
    <property type="entry name" value="Ribonuclease H-like"/>
    <property type="match status" value="1"/>
</dbReference>
<feature type="binding site" evidence="14 15">
    <location>
        <position position="35"/>
    </location>
    <ligand>
        <name>a divalent metal cation</name>
        <dbReference type="ChEBI" id="CHEBI:60240"/>
    </ligand>
</feature>
<dbReference type="GO" id="GO:0005737">
    <property type="term" value="C:cytoplasm"/>
    <property type="evidence" value="ECO:0007669"/>
    <property type="project" value="UniProtKB-SubCell"/>
</dbReference>
<dbReference type="PROSITE" id="PS51975">
    <property type="entry name" value="RNASE_H_2"/>
    <property type="match status" value="1"/>
</dbReference>
<comment type="cofactor">
    <cofactor evidence="2">
        <name>Mg(2+)</name>
        <dbReference type="ChEBI" id="CHEBI:18420"/>
    </cofactor>
</comment>
<comment type="subcellular location">
    <subcellularLocation>
        <location evidence="4 14">Cytoplasm</location>
    </subcellularLocation>
</comment>
<dbReference type="GO" id="GO:0043137">
    <property type="term" value="P:DNA replication, removal of RNA primer"/>
    <property type="evidence" value="ECO:0007669"/>
    <property type="project" value="TreeGrafter"/>
</dbReference>
<evidence type="ECO:0000256" key="12">
    <source>
        <dbReference type="ARBA" id="ARBA00022801"/>
    </source>
</evidence>
<evidence type="ECO:0000256" key="5">
    <source>
        <dbReference type="ARBA" id="ARBA00007383"/>
    </source>
</evidence>
<dbReference type="GO" id="GO:0032299">
    <property type="term" value="C:ribonuclease H2 complex"/>
    <property type="evidence" value="ECO:0007669"/>
    <property type="project" value="TreeGrafter"/>
</dbReference>
<keyword evidence="13 14" id="KW-0464">Manganese</keyword>
<evidence type="ECO:0000259" key="17">
    <source>
        <dbReference type="PROSITE" id="PS51975"/>
    </source>
</evidence>
<evidence type="ECO:0000256" key="4">
    <source>
        <dbReference type="ARBA" id="ARBA00004496"/>
    </source>
</evidence>
<accession>H3KHM5</accession>
<dbReference type="RefSeq" id="WP_008543570.1">
    <property type="nucleotide sequence ID" value="NZ_JH605013.1"/>
</dbReference>
<dbReference type="NCBIfam" id="NF000594">
    <property type="entry name" value="PRK00015.1-1"/>
    <property type="match status" value="1"/>
</dbReference>
<keyword evidence="19" id="KW-1185">Reference proteome</keyword>
<dbReference type="EMBL" id="AFBQ01000345">
    <property type="protein sequence ID" value="EHY30386.1"/>
    <property type="molecule type" value="Genomic_DNA"/>
</dbReference>
<dbReference type="HOGENOM" id="CLU_036532_3_2_4"/>
<dbReference type="GO" id="GO:0003723">
    <property type="term" value="F:RNA binding"/>
    <property type="evidence" value="ECO:0007669"/>
    <property type="project" value="UniProtKB-UniRule"/>
</dbReference>
<keyword evidence="11 14" id="KW-0255">Endonuclease</keyword>
<comment type="similarity">
    <text evidence="5 14 16">Belongs to the RNase HII family.</text>
</comment>
<reference evidence="18 19" key="1">
    <citation type="submission" date="2011-11" db="EMBL/GenBank/DDBJ databases">
        <authorList>
            <person name="Weinstock G."/>
            <person name="Sodergren E."/>
            <person name="Clifton S."/>
            <person name="Fulton L."/>
            <person name="Fulton B."/>
            <person name="Courtney L."/>
            <person name="Fronick C."/>
            <person name="Harrison M."/>
            <person name="Strong C."/>
            <person name="Farmer C."/>
            <person name="Delahaunty K."/>
            <person name="Markovic C."/>
            <person name="Hall O."/>
            <person name="Minx P."/>
            <person name="Tomlinson C."/>
            <person name="Mitreva M."/>
            <person name="Hou S."/>
            <person name="Chen J."/>
            <person name="Wollam A."/>
            <person name="Pepin K.H."/>
            <person name="Johnson M."/>
            <person name="Bhonagiri V."/>
            <person name="Zhang X."/>
            <person name="Suruliraj S."/>
            <person name="Warren W."/>
            <person name="Chinwalla A."/>
            <person name="Mardis E.R."/>
            <person name="Wilson R.K."/>
        </authorList>
    </citation>
    <scope>NUCLEOTIDE SEQUENCE [LARGE SCALE GENOMIC DNA]</scope>
    <source>
        <strain evidence="18 19">YIT 11816</strain>
    </source>
</reference>
<dbReference type="CDD" id="cd07182">
    <property type="entry name" value="RNase_HII_bacteria_HII_like"/>
    <property type="match status" value="1"/>
</dbReference>
<protein>
    <recommendedName>
        <fullName evidence="7 14">Ribonuclease HII</fullName>
        <shortName evidence="14">RNase HII</shortName>
        <ecNumber evidence="6 14">3.1.26.4</ecNumber>
    </recommendedName>
</protein>
<dbReference type="PANTHER" id="PTHR10954:SF18">
    <property type="entry name" value="RIBONUCLEASE HII"/>
    <property type="match status" value="1"/>
</dbReference>
<dbReference type="GO" id="GO:0030145">
    <property type="term" value="F:manganese ion binding"/>
    <property type="evidence" value="ECO:0007669"/>
    <property type="project" value="UniProtKB-UniRule"/>
</dbReference>
<dbReference type="PANTHER" id="PTHR10954">
    <property type="entry name" value="RIBONUCLEASE H2 SUBUNIT A"/>
    <property type="match status" value="1"/>
</dbReference>
<dbReference type="GO" id="GO:0006298">
    <property type="term" value="P:mismatch repair"/>
    <property type="evidence" value="ECO:0007669"/>
    <property type="project" value="TreeGrafter"/>
</dbReference>
<proteinExistence type="inferred from homology"/>
<dbReference type="STRING" id="762967.HMPREF9440_02271"/>